<evidence type="ECO:0000259" key="1">
    <source>
        <dbReference type="Pfam" id="PF01580"/>
    </source>
</evidence>
<protein>
    <recommendedName>
        <fullName evidence="1">FtsK domain-containing protein</fullName>
    </recommendedName>
</protein>
<gene>
    <name evidence="2" type="ORF">NIIDMKKI_77180</name>
</gene>
<keyword evidence="3" id="KW-1185">Reference proteome</keyword>
<evidence type="ECO:0000313" key="3">
    <source>
        <dbReference type="Proteomes" id="UP000516380"/>
    </source>
</evidence>
<organism evidence="2 3">
    <name type="scientific">Mycobacterium kansasii</name>
    <dbReference type="NCBI Taxonomy" id="1768"/>
    <lineage>
        <taxon>Bacteria</taxon>
        <taxon>Bacillati</taxon>
        <taxon>Actinomycetota</taxon>
        <taxon>Actinomycetes</taxon>
        <taxon>Mycobacteriales</taxon>
        <taxon>Mycobacteriaceae</taxon>
        <taxon>Mycobacterium</taxon>
    </lineage>
</organism>
<reference evidence="2 3" key="1">
    <citation type="submission" date="2020-07" db="EMBL/GenBank/DDBJ databases">
        <title>Mycobacterium kansasii (former subtype) with zoonotic potential isolated from diseased indoor pet cat, Japan.</title>
        <authorList>
            <person name="Fukano H."/>
            <person name="Terazono T."/>
            <person name="Hoshino Y."/>
        </authorList>
    </citation>
    <scope>NUCLEOTIDE SEQUENCE [LARGE SCALE GENOMIC DNA]</scope>
    <source>
        <strain evidence="2 3">Kuro-I</strain>
    </source>
</reference>
<feature type="domain" description="FtsK" evidence="1">
    <location>
        <begin position="88"/>
        <end position="167"/>
    </location>
</feature>
<accession>A0A7G1IQN4</accession>
<name>A0A7G1IQN4_MYCKA</name>
<sequence>MAKTIDMTLTKPRLYNWQYQPLDPSDAEALEAAAAADAEPDEFLYHDDGFKKKKIVDVLRESLRAVPHRSPRRPWLEPLEDAEPVDVLVAGYRGKPWHVDYGDNPGLMFPVGVMDIPEESKQVVYAIDALRSNIIVVGAKQRGKTTTLMTLMASAATMYNPSRVTFFASAGPPWLRSLRYRTLPTSSRPRTLKASSAS</sequence>
<dbReference type="GO" id="GO:0003677">
    <property type="term" value="F:DNA binding"/>
    <property type="evidence" value="ECO:0007669"/>
    <property type="project" value="InterPro"/>
</dbReference>
<dbReference type="InterPro" id="IPR027417">
    <property type="entry name" value="P-loop_NTPase"/>
</dbReference>
<dbReference type="EMBL" id="AP023343">
    <property type="protein sequence ID" value="BCI92512.1"/>
    <property type="molecule type" value="Genomic_DNA"/>
</dbReference>
<dbReference type="Pfam" id="PF01580">
    <property type="entry name" value="FtsK_SpoIIIE"/>
    <property type="match status" value="1"/>
</dbReference>
<dbReference type="Proteomes" id="UP000516380">
    <property type="component" value="Chromosome"/>
</dbReference>
<dbReference type="GO" id="GO:0005524">
    <property type="term" value="F:ATP binding"/>
    <property type="evidence" value="ECO:0007669"/>
    <property type="project" value="InterPro"/>
</dbReference>
<dbReference type="Gene3D" id="3.40.50.300">
    <property type="entry name" value="P-loop containing nucleotide triphosphate hydrolases"/>
    <property type="match status" value="1"/>
</dbReference>
<proteinExistence type="predicted"/>
<dbReference type="InterPro" id="IPR002543">
    <property type="entry name" value="FtsK_dom"/>
</dbReference>
<evidence type="ECO:0000313" key="2">
    <source>
        <dbReference type="EMBL" id="BCI92512.1"/>
    </source>
</evidence>
<dbReference type="AlphaFoldDB" id="A0A7G1IQN4"/>